<gene>
    <name evidence="2" type="ordered locus">BAV0879</name>
</gene>
<accession>Q2KW30</accession>
<evidence type="ECO:0000313" key="2">
    <source>
        <dbReference type="EMBL" id="CAJ48490.1"/>
    </source>
</evidence>
<dbReference type="STRING" id="360910.BAV0879"/>
<organism evidence="2 3">
    <name type="scientific">Bordetella avium (strain 197N)</name>
    <dbReference type="NCBI Taxonomy" id="360910"/>
    <lineage>
        <taxon>Bacteria</taxon>
        <taxon>Pseudomonadati</taxon>
        <taxon>Pseudomonadota</taxon>
        <taxon>Betaproteobacteria</taxon>
        <taxon>Burkholderiales</taxon>
        <taxon>Alcaligenaceae</taxon>
        <taxon>Bordetella</taxon>
    </lineage>
</organism>
<dbReference type="OrthoDB" id="8636595at2"/>
<keyword evidence="3" id="KW-1185">Reference proteome</keyword>
<dbReference type="HOGENOM" id="CLU_2153447_0_0_4"/>
<sequence length="112" mass="11921">MSIRIALILALAAPLAACVTAKDLSSLDPVFYGSTQRSAQDYIECVAAAWKGQGVKFQQHPLRDGFELTVDGALGVEAVLSASTYRGKTDVRLNSRLAQRAQPLAEAGNLCL</sequence>
<proteinExistence type="predicted"/>
<feature type="chain" id="PRO_5004211983" evidence="1">
    <location>
        <begin position="22"/>
        <end position="112"/>
    </location>
</feature>
<dbReference type="RefSeq" id="WP_012416570.1">
    <property type="nucleotide sequence ID" value="NC_010645.1"/>
</dbReference>
<dbReference type="EMBL" id="AM167904">
    <property type="protein sequence ID" value="CAJ48490.1"/>
    <property type="molecule type" value="Genomic_DNA"/>
</dbReference>
<name>Q2KW30_BORA1</name>
<protein>
    <submittedName>
        <fullName evidence="2">Exported protein</fullName>
    </submittedName>
</protein>
<evidence type="ECO:0000256" key="1">
    <source>
        <dbReference type="SAM" id="SignalP"/>
    </source>
</evidence>
<reference evidence="2 3" key="1">
    <citation type="journal article" date="2006" name="J. Bacteriol.">
        <title>Comparison of the genome sequence of the poultry pathogen Bordetella avium with those of B. bronchiseptica, B. pertussis, and B. parapertussis reveals extensive diversity in surface structures associated with host interaction.</title>
        <authorList>
            <person name="Sebaihia M."/>
            <person name="Preston A."/>
            <person name="Maskell D.J."/>
            <person name="Kuzmiak H."/>
            <person name="Connell T.D."/>
            <person name="King N.D."/>
            <person name="Orndorff P.E."/>
            <person name="Miyamoto D.M."/>
            <person name="Thomson N.R."/>
            <person name="Harris D."/>
            <person name="Goble A."/>
            <person name="Lord A."/>
            <person name="Murphy L."/>
            <person name="Quail M.A."/>
            <person name="Rutter S."/>
            <person name="Squares R."/>
            <person name="Squares S."/>
            <person name="Woodward J."/>
            <person name="Parkhill J."/>
            <person name="Temple L.M."/>
        </authorList>
    </citation>
    <scope>NUCLEOTIDE SEQUENCE [LARGE SCALE GENOMIC DNA]</scope>
    <source>
        <strain evidence="2 3">197N</strain>
    </source>
</reference>
<feature type="signal peptide" evidence="1">
    <location>
        <begin position="1"/>
        <end position="21"/>
    </location>
</feature>
<keyword evidence="1" id="KW-0732">Signal</keyword>
<dbReference type="KEGG" id="bav:BAV0879"/>
<dbReference type="GeneID" id="92935930"/>
<dbReference type="Proteomes" id="UP000001977">
    <property type="component" value="Chromosome"/>
</dbReference>
<dbReference type="AlphaFoldDB" id="Q2KW30"/>
<evidence type="ECO:0000313" key="3">
    <source>
        <dbReference type="Proteomes" id="UP000001977"/>
    </source>
</evidence>
<dbReference type="eggNOG" id="ENOG5031KEF">
    <property type="taxonomic scope" value="Bacteria"/>
</dbReference>